<accession>A0A074J4Y1</accession>
<keyword evidence="5" id="KW-1185">Reference proteome</keyword>
<feature type="domain" description="M23ase beta-sheet core" evidence="3">
    <location>
        <begin position="66"/>
        <end position="182"/>
    </location>
</feature>
<dbReference type="OrthoDB" id="5489603at2"/>
<dbReference type="GO" id="GO:0004222">
    <property type="term" value="F:metalloendopeptidase activity"/>
    <property type="evidence" value="ECO:0007669"/>
    <property type="project" value="TreeGrafter"/>
</dbReference>
<evidence type="ECO:0000256" key="1">
    <source>
        <dbReference type="ARBA" id="ARBA00022729"/>
    </source>
</evidence>
<evidence type="ECO:0000313" key="4">
    <source>
        <dbReference type="EMBL" id="KEO51569.1"/>
    </source>
</evidence>
<name>A0A074J4Y1_9RHOB</name>
<evidence type="ECO:0000259" key="3">
    <source>
        <dbReference type="Pfam" id="PF01551"/>
    </source>
</evidence>
<dbReference type="STRING" id="1353537.TP2_11785"/>
<protein>
    <recommendedName>
        <fullName evidence="3">M23ase beta-sheet core domain-containing protein</fullName>
    </recommendedName>
</protein>
<dbReference type="PANTHER" id="PTHR21666">
    <property type="entry name" value="PEPTIDASE-RELATED"/>
    <property type="match status" value="1"/>
</dbReference>
<comment type="caution">
    <text evidence="4">The sequence shown here is derived from an EMBL/GenBank/DDBJ whole genome shotgun (WGS) entry which is preliminary data.</text>
</comment>
<dbReference type="InterPro" id="IPR011055">
    <property type="entry name" value="Dup_hybrid_motif"/>
</dbReference>
<dbReference type="InterPro" id="IPR016047">
    <property type="entry name" value="M23ase_b-sheet_dom"/>
</dbReference>
<dbReference type="Gene3D" id="2.70.70.10">
    <property type="entry name" value="Glucose Permease (Domain IIA)"/>
    <property type="match status" value="1"/>
</dbReference>
<reference evidence="4 5" key="1">
    <citation type="submission" date="2013-07" db="EMBL/GenBank/DDBJ databases">
        <title>Thioclava pacifica DSM 10166 Genome Sequencing.</title>
        <authorList>
            <person name="Lai Q."/>
            <person name="Shao Z."/>
        </authorList>
    </citation>
    <scope>NUCLEOTIDE SEQUENCE [LARGE SCALE GENOMIC DNA]</scope>
    <source>
        <strain evidence="4 5">DSM 10166</strain>
    </source>
</reference>
<dbReference type="SUPFAM" id="SSF51261">
    <property type="entry name" value="Duplicated hybrid motif"/>
    <property type="match status" value="1"/>
</dbReference>
<gene>
    <name evidence="4" type="ORF">TP2_11785</name>
</gene>
<organism evidence="4 5">
    <name type="scientific">Thioclava pacifica DSM 10166</name>
    <dbReference type="NCBI Taxonomy" id="1353537"/>
    <lineage>
        <taxon>Bacteria</taxon>
        <taxon>Pseudomonadati</taxon>
        <taxon>Pseudomonadota</taxon>
        <taxon>Alphaproteobacteria</taxon>
        <taxon>Rhodobacterales</taxon>
        <taxon>Paracoccaceae</taxon>
        <taxon>Thioclava</taxon>
    </lineage>
</organism>
<sequence>MNRAALISLLVPALPCMAGTISLQRPELQMPVDCTLGQSCYIQNYVDRDPGPGARDVGCGGLTYDGHKGTDFALPTVAAMRTGVEVRAAAPGVVRAIRDGETDRAFIEGVSVAGKECGNGIVVTLGDGWEAQYCHLRKGSVAVKPGQKIAAGDPLGLVGQSGKAAFPHLHLELRHDGQTVDPFDPDRSEICDPKGAASELWSDPIAYVPSGLLEVGLAATPPDYEAVKAGLPAAPELSADSPALVGWVYGFGLRAGDTVEISIDGPHGFHFEHKGLADASKVLFYRYSGKKRPAEGWPRGTYEAQVTLLRDGEVIAQKTSMTQLD</sequence>
<dbReference type="RefSeq" id="WP_051692670.1">
    <property type="nucleotide sequence ID" value="NZ_AUND01000038.1"/>
</dbReference>
<dbReference type="EMBL" id="AUND01000038">
    <property type="protein sequence ID" value="KEO51569.1"/>
    <property type="molecule type" value="Genomic_DNA"/>
</dbReference>
<proteinExistence type="predicted"/>
<dbReference type="InterPro" id="IPR050570">
    <property type="entry name" value="Cell_wall_metabolism_enzyme"/>
</dbReference>
<dbReference type="AlphaFoldDB" id="A0A074J4Y1"/>
<feature type="signal peptide" evidence="2">
    <location>
        <begin position="1"/>
        <end position="18"/>
    </location>
</feature>
<feature type="chain" id="PRO_5001694537" description="M23ase beta-sheet core domain-containing protein" evidence="2">
    <location>
        <begin position="19"/>
        <end position="325"/>
    </location>
</feature>
<dbReference type="Proteomes" id="UP000027432">
    <property type="component" value="Unassembled WGS sequence"/>
</dbReference>
<dbReference type="CDD" id="cd12797">
    <property type="entry name" value="M23_peptidase"/>
    <property type="match status" value="1"/>
</dbReference>
<dbReference type="eggNOG" id="COG0739">
    <property type="taxonomic scope" value="Bacteria"/>
</dbReference>
<evidence type="ECO:0000313" key="5">
    <source>
        <dbReference type="Proteomes" id="UP000027432"/>
    </source>
</evidence>
<evidence type="ECO:0000256" key="2">
    <source>
        <dbReference type="SAM" id="SignalP"/>
    </source>
</evidence>
<keyword evidence="1 2" id="KW-0732">Signal</keyword>
<dbReference type="Pfam" id="PF01551">
    <property type="entry name" value="Peptidase_M23"/>
    <property type="match status" value="1"/>
</dbReference>
<dbReference type="PANTHER" id="PTHR21666:SF289">
    <property type="entry name" value="L-ALA--D-GLU ENDOPEPTIDASE"/>
    <property type="match status" value="1"/>
</dbReference>